<name>A0A9P8EIB0_AURME</name>
<proteinExistence type="predicted"/>
<feature type="non-terminal residue" evidence="1">
    <location>
        <position position="151"/>
    </location>
</feature>
<organism evidence="1 2">
    <name type="scientific">Aureobasidium melanogenum</name>
    <name type="common">Aureobasidium pullulans var. melanogenum</name>
    <dbReference type="NCBI Taxonomy" id="46634"/>
    <lineage>
        <taxon>Eukaryota</taxon>
        <taxon>Fungi</taxon>
        <taxon>Dikarya</taxon>
        <taxon>Ascomycota</taxon>
        <taxon>Pezizomycotina</taxon>
        <taxon>Dothideomycetes</taxon>
        <taxon>Dothideomycetidae</taxon>
        <taxon>Dothideales</taxon>
        <taxon>Saccotheciaceae</taxon>
        <taxon>Aureobasidium</taxon>
    </lineage>
</organism>
<comment type="caution">
    <text evidence="1">The sequence shown here is derived from an EMBL/GenBank/DDBJ whole genome shotgun (WGS) entry which is preliminary data.</text>
</comment>
<dbReference type="Proteomes" id="UP000779574">
    <property type="component" value="Unassembled WGS sequence"/>
</dbReference>
<dbReference type="OrthoDB" id="3924764at2759"/>
<dbReference type="AlphaFoldDB" id="A0A9P8EIB0"/>
<evidence type="ECO:0000313" key="2">
    <source>
        <dbReference type="Proteomes" id="UP000779574"/>
    </source>
</evidence>
<evidence type="ECO:0000313" key="1">
    <source>
        <dbReference type="EMBL" id="KAG9690361.1"/>
    </source>
</evidence>
<accession>A0A9P8EIB0</accession>
<gene>
    <name evidence="1" type="ORF">KCU76_g8216</name>
</gene>
<protein>
    <submittedName>
        <fullName evidence="1">Uncharacterized protein</fullName>
    </submittedName>
</protein>
<reference evidence="1" key="2">
    <citation type="submission" date="2021-08" db="EMBL/GenBank/DDBJ databases">
        <authorList>
            <person name="Gostincar C."/>
            <person name="Sun X."/>
            <person name="Song Z."/>
            <person name="Gunde-Cimerman N."/>
        </authorList>
    </citation>
    <scope>NUCLEOTIDE SEQUENCE</scope>
    <source>
        <strain evidence="1">EXF-9911</strain>
    </source>
</reference>
<sequence length="151" mass="16145">MRLIIFIFISTSLALLIPRCDNGDYASSSVDARNLDASPVATAAHKVAEAKPKYTKRYKTTSTKTTTTTPLATRAVTTDAETSEAAELSTSTCTPVSICVDAINSCGMRYGGCYDQNFCDGNTSPYPIPTCSTMMTVKREAAPPAITPAWK</sequence>
<dbReference type="EMBL" id="JAHFXF010000312">
    <property type="protein sequence ID" value="KAG9690361.1"/>
    <property type="molecule type" value="Genomic_DNA"/>
</dbReference>
<reference evidence="1" key="1">
    <citation type="journal article" date="2021" name="J Fungi (Basel)">
        <title>Virulence traits and population genomics of the black yeast Aureobasidium melanogenum.</title>
        <authorList>
            <person name="Cernosa A."/>
            <person name="Sun X."/>
            <person name="Gostincar C."/>
            <person name="Fang C."/>
            <person name="Gunde-Cimerman N."/>
            <person name="Song Z."/>
        </authorList>
    </citation>
    <scope>NUCLEOTIDE SEQUENCE</scope>
    <source>
        <strain evidence="1">EXF-9911</strain>
    </source>
</reference>